<keyword evidence="3" id="KW-1185">Reference proteome</keyword>
<evidence type="ECO:0000313" key="2">
    <source>
        <dbReference type="EMBL" id="MFD1571747.1"/>
    </source>
</evidence>
<sequence length="96" mass="9955">MTTTDIIDRAAMALSAGLMLLGIVGMGIVEILAGQPYSPVPITNEAGEVVATPLISPQLRTGVVLVGIVVLGLYAAYKIVVPVPEEERTGHETVAD</sequence>
<keyword evidence="1" id="KW-0472">Membrane</keyword>
<gene>
    <name evidence="2" type="ORF">ACFR9T_14335</name>
</gene>
<organism evidence="2 3">
    <name type="scientific">Halorubrum laminariae</name>
    <dbReference type="NCBI Taxonomy" id="1433523"/>
    <lineage>
        <taxon>Archaea</taxon>
        <taxon>Methanobacteriati</taxon>
        <taxon>Methanobacteriota</taxon>
        <taxon>Stenosarchaea group</taxon>
        <taxon>Halobacteria</taxon>
        <taxon>Halobacteriales</taxon>
        <taxon>Haloferacaceae</taxon>
        <taxon>Halorubrum</taxon>
    </lineage>
</organism>
<accession>A0ABD6C391</accession>
<reference evidence="2 3" key="1">
    <citation type="journal article" date="2019" name="Int. J. Syst. Evol. Microbiol.">
        <title>The Global Catalogue of Microorganisms (GCM) 10K type strain sequencing project: providing services to taxonomists for standard genome sequencing and annotation.</title>
        <authorList>
            <consortium name="The Broad Institute Genomics Platform"/>
            <consortium name="The Broad Institute Genome Sequencing Center for Infectious Disease"/>
            <person name="Wu L."/>
            <person name="Ma J."/>
        </authorList>
    </citation>
    <scope>NUCLEOTIDE SEQUENCE [LARGE SCALE GENOMIC DNA]</scope>
    <source>
        <strain evidence="2 3">CGMCC 1.12689</strain>
    </source>
</reference>
<keyword evidence="1" id="KW-0812">Transmembrane</keyword>
<name>A0ABD6C391_9EURY</name>
<dbReference type="EMBL" id="JBHUDB010000011">
    <property type="protein sequence ID" value="MFD1571747.1"/>
    <property type="molecule type" value="Genomic_DNA"/>
</dbReference>
<evidence type="ECO:0008006" key="4">
    <source>
        <dbReference type="Google" id="ProtNLM"/>
    </source>
</evidence>
<feature type="transmembrane region" description="Helical" evidence="1">
    <location>
        <begin position="12"/>
        <end position="33"/>
    </location>
</feature>
<feature type="transmembrane region" description="Helical" evidence="1">
    <location>
        <begin position="62"/>
        <end position="81"/>
    </location>
</feature>
<comment type="caution">
    <text evidence="2">The sequence shown here is derived from an EMBL/GenBank/DDBJ whole genome shotgun (WGS) entry which is preliminary data.</text>
</comment>
<dbReference type="Proteomes" id="UP001597185">
    <property type="component" value="Unassembled WGS sequence"/>
</dbReference>
<evidence type="ECO:0000313" key="3">
    <source>
        <dbReference type="Proteomes" id="UP001597185"/>
    </source>
</evidence>
<evidence type="ECO:0000256" key="1">
    <source>
        <dbReference type="SAM" id="Phobius"/>
    </source>
</evidence>
<protein>
    <recommendedName>
        <fullName evidence="4">Cox cluster protein</fullName>
    </recommendedName>
</protein>
<keyword evidence="1" id="KW-1133">Transmembrane helix</keyword>
<proteinExistence type="predicted"/>
<dbReference type="AlphaFoldDB" id="A0ABD6C391"/>
<dbReference type="RefSeq" id="WP_256417976.1">
    <property type="nucleotide sequence ID" value="NZ_JANHDL010000003.1"/>
</dbReference>